<organism evidence="3 4">
    <name type="scientific">Streptomyces lasiicapitis</name>
    <dbReference type="NCBI Taxonomy" id="1923961"/>
    <lineage>
        <taxon>Bacteria</taxon>
        <taxon>Bacillati</taxon>
        <taxon>Actinomycetota</taxon>
        <taxon>Actinomycetes</taxon>
        <taxon>Kitasatosporales</taxon>
        <taxon>Streptomycetaceae</taxon>
        <taxon>Streptomyces</taxon>
    </lineage>
</organism>
<protein>
    <submittedName>
        <fullName evidence="3">Uncharacterized protein</fullName>
    </submittedName>
</protein>
<comment type="caution">
    <text evidence="3">The sequence shown here is derived from an EMBL/GenBank/DDBJ whole genome shotgun (WGS) entry which is preliminary data.</text>
</comment>
<feature type="region of interest" description="Disordered" evidence="1">
    <location>
        <begin position="24"/>
        <end position="47"/>
    </location>
</feature>
<evidence type="ECO:0000313" key="3">
    <source>
        <dbReference type="EMBL" id="GGO39643.1"/>
    </source>
</evidence>
<proteinExistence type="predicted"/>
<dbReference type="EMBL" id="BMNG01000003">
    <property type="protein sequence ID" value="GGO39643.1"/>
    <property type="molecule type" value="Genomic_DNA"/>
</dbReference>
<feature type="region of interest" description="Disordered" evidence="1">
    <location>
        <begin position="73"/>
        <end position="103"/>
    </location>
</feature>
<accession>A0ABQ2LLH6</accession>
<feature type="compositionally biased region" description="Low complexity" evidence="1">
    <location>
        <begin position="85"/>
        <end position="103"/>
    </location>
</feature>
<evidence type="ECO:0000256" key="2">
    <source>
        <dbReference type="SAM" id="SignalP"/>
    </source>
</evidence>
<feature type="chain" id="PRO_5047364944" evidence="2">
    <location>
        <begin position="26"/>
        <end position="103"/>
    </location>
</feature>
<feature type="compositionally biased region" description="Basic residues" evidence="1">
    <location>
        <begin position="73"/>
        <end position="84"/>
    </location>
</feature>
<gene>
    <name evidence="3" type="ORF">GCM10012286_16600</name>
</gene>
<name>A0ABQ2LLH6_9ACTN</name>
<evidence type="ECO:0000313" key="4">
    <source>
        <dbReference type="Proteomes" id="UP000656881"/>
    </source>
</evidence>
<evidence type="ECO:0000256" key="1">
    <source>
        <dbReference type="SAM" id="MobiDB-lite"/>
    </source>
</evidence>
<keyword evidence="4" id="KW-1185">Reference proteome</keyword>
<feature type="signal peptide" evidence="2">
    <location>
        <begin position="1"/>
        <end position="25"/>
    </location>
</feature>
<keyword evidence="2" id="KW-0732">Signal</keyword>
<reference evidence="4" key="1">
    <citation type="journal article" date="2019" name="Int. J. Syst. Evol. Microbiol.">
        <title>The Global Catalogue of Microorganisms (GCM) 10K type strain sequencing project: providing services to taxonomists for standard genome sequencing and annotation.</title>
        <authorList>
            <consortium name="The Broad Institute Genomics Platform"/>
            <consortium name="The Broad Institute Genome Sequencing Center for Infectious Disease"/>
            <person name="Wu L."/>
            <person name="Ma J."/>
        </authorList>
    </citation>
    <scope>NUCLEOTIDE SEQUENCE [LARGE SCALE GENOMIC DNA]</scope>
    <source>
        <strain evidence="4">CGMCC 4.7349</strain>
    </source>
</reference>
<dbReference type="Proteomes" id="UP000656881">
    <property type="component" value="Unassembled WGS sequence"/>
</dbReference>
<sequence>MGFRFWCVAGSAVLWDLLPGSAAHASNGSHGPTQGLDDRTRLMGPDTPHMAVKLAGAEYLVFQNVQAFRHRKAMKPRRCARRAPARSPRAATPAPSWTASSSV</sequence>